<feature type="transmembrane region" description="Helical" evidence="7">
    <location>
        <begin position="6"/>
        <end position="26"/>
    </location>
</feature>
<gene>
    <name evidence="6" type="primary">ezrA</name>
    <name evidence="8" type="ORF">C0J00_03095</name>
</gene>
<keyword evidence="6" id="KW-0132">Cell division</keyword>
<evidence type="ECO:0000256" key="3">
    <source>
        <dbReference type="ARBA" id="ARBA00023054"/>
    </source>
</evidence>
<keyword evidence="6" id="KW-0131">Cell cycle</keyword>
<dbReference type="Pfam" id="PF06160">
    <property type="entry name" value="EzrA"/>
    <property type="match status" value="1"/>
</dbReference>
<keyword evidence="5 6" id="KW-0717">Septation</keyword>
<feature type="coiled-coil region" evidence="6">
    <location>
        <begin position="110"/>
        <end position="137"/>
    </location>
</feature>
<dbReference type="Proteomes" id="UP000238956">
    <property type="component" value="Chromosome"/>
</dbReference>
<dbReference type="GO" id="GO:0005940">
    <property type="term" value="C:septin ring"/>
    <property type="evidence" value="ECO:0007669"/>
    <property type="project" value="InterPro"/>
</dbReference>
<keyword evidence="2 6" id="KW-1133">Transmembrane helix</keyword>
<reference evidence="8 9" key="2">
    <citation type="submission" date="2018-02" db="EMBL/GenBank/DDBJ databases">
        <title>Whole genome sequencing analysis of Streptococcus pluranimalium isolated from cattle infected mastitis in China.</title>
        <authorList>
            <person name="Zhang J.-R."/>
            <person name="Hu G.-Z."/>
        </authorList>
    </citation>
    <scope>NUCLEOTIDE SEQUENCE [LARGE SCALE GENOMIC DNA]</scope>
    <source>
        <strain evidence="8 9">TH11417</strain>
    </source>
</reference>
<evidence type="ECO:0000256" key="1">
    <source>
        <dbReference type="ARBA" id="ARBA00022692"/>
    </source>
</evidence>
<accession>A0A2L0D3P7</accession>
<comment type="subcellular location">
    <subcellularLocation>
        <location evidence="6">Cell membrane</location>
        <topology evidence="6">Single-pass membrane protein</topology>
    </subcellularLocation>
    <text evidence="6">Colocalized with FtsZ to the nascent septal site.</text>
</comment>
<evidence type="ECO:0000256" key="6">
    <source>
        <dbReference type="HAMAP-Rule" id="MF_00728"/>
    </source>
</evidence>
<evidence type="ECO:0000256" key="7">
    <source>
        <dbReference type="SAM" id="Phobius"/>
    </source>
</evidence>
<dbReference type="HAMAP" id="MF_00728">
    <property type="entry name" value="EzrA"/>
    <property type="match status" value="1"/>
</dbReference>
<feature type="topological domain" description="Extracellular" evidence="6">
    <location>
        <begin position="1"/>
        <end position="7"/>
    </location>
</feature>
<keyword evidence="1 6" id="KW-0812">Transmembrane</keyword>
<evidence type="ECO:0000313" key="9">
    <source>
        <dbReference type="Proteomes" id="UP000238956"/>
    </source>
</evidence>
<dbReference type="EMBL" id="CP025536">
    <property type="protein sequence ID" value="AUW96181.1"/>
    <property type="molecule type" value="Genomic_DNA"/>
</dbReference>
<dbReference type="NCBIfam" id="NF003407">
    <property type="entry name" value="PRK04778.1-1"/>
    <property type="match status" value="1"/>
</dbReference>
<dbReference type="OrthoDB" id="1654473at2"/>
<dbReference type="AlphaFoldDB" id="A0A2L0D3P7"/>
<keyword evidence="6" id="KW-1003">Cell membrane</keyword>
<dbReference type="RefSeq" id="WP_104967518.1">
    <property type="nucleotide sequence ID" value="NZ_CP025536.1"/>
</dbReference>
<keyword evidence="9" id="KW-1185">Reference proteome</keyword>
<dbReference type="InterPro" id="IPR010379">
    <property type="entry name" value="EzrA"/>
</dbReference>
<sequence length="574" mass="66059">MSSGIVLVIVAIVVLVIVAYLIAVLIRKRNDSLIEKLVQEKTDIEQLPVVSEIEDVKSLHLIGQSQANFREWQQKWDDISSNSLKEIEKQLFEAENLNDTFHFFKAKSEIEKVESQLSLIREDIAAIREALNILKAQEEKNSARVKHALDLYEELQQSINENSDNYGTTMPEIEKQLKNIEKEFSQFVTLNSSGDPVEASALLDKAEEHTIALGQISEKIPAIVTKLEDDFPDQLDDLESGYARLLEENYHFKEKNIEIRFQNIRDSIRSTSNGLVSLDLDQANEGNEDIQERINELYDIFEREIEAHGKVVKNSKIIPDYLAHAKANNVQLTNELNRLSKKYILNDGQNVNIRHFSDELETIEEKILPSVMNLEEQEQPFSLLDGRLEDALQTLARIESAQLEVAEELSAVERTEANAREKLDYYINKLHMIKRYMEKRHLPGIPQEFLSVFFTASAQLEALMEELSRGRIHIETIARMTESATSSLDMLEETTYRVVQNAALTEQLLQYSNRYRSFEPGVQSSFEHSLKLFEQDYDYQGAFEEISYALETVEPGVTDRFVNSYEKTREEILL</sequence>
<dbReference type="GO" id="GO:0000917">
    <property type="term" value="P:division septum assembly"/>
    <property type="evidence" value="ECO:0007669"/>
    <property type="project" value="UniProtKB-KW"/>
</dbReference>
<protein>
    <recommendedName>
        <fullName evidence="6">Septation ring formation regulator EzrA</fullName>
    </recommendedName>
</protein>
<evidence type="ECO:0000313" key="8">
    <source>
        <dbReference type="EMBL" id="AUW96181.1"/>
    </source>
</evidence>
<evidence type="ECO:0000256" key="4">
    <source>
        <dbReference type="ARBA" id="ARBA00023136"/>
    </source>
</evidence>
<evidence type="ECO:0000256" key="5">
    <source>
        <dbReference type="ARBA" id="ARBA00023210"/>
    </source>
</evidence>
<organism evidence="8 9">
    <name type="scientific">Streptococcus pluranimalium</name>
    <dbReference type="NCBI Taxonomy" id="82348"/>
    <lineage>
        <taxon>Bacteria</taxon>
        <taxon>Bacillati</taxon>
        <taxon>Bacillota</taxon>
        <taxon>Bacilli</taxon>
        <taxon>Lactobacillales</taxon>
        <taxon>Streptococcaceae</taxon>
        <taxon>Streptococcus</taxon>
    </lineage>
</organism>
<reference evidence="8 9" key="1">
    <citation type="submission" date="2017-12" db="EMBL/GenBank/DDBJ databases">
        <authorList>
            <person name="Hurst M.R.H."/>
        </authorList>
    </citation>
    <scope>NUCLEOTIDE SEQUENCE [LARGE SCALE GENOMIC DNA]</scope>
    <source>
        <strain evidence="8 9">TH11417</strain>
    </source>
</reference>
<dbReference type="NCBIfam" id="NF003410">
    <property type="entry name" value="PRK04778.1-4"/>
    <property type="match status" value="1"/>
</dbReference>
<comment type="similarity">
    <text evidence="6">Belongs to the EzrA family.</text>
</comment>
<comment type="function">
    <text evidence="6">Negative regulator of FtsZ ring formation; modulates the frequency and position of FtsZ ring formation. Inhibits FtsZ ring formation at polar sites. Interacts either with FtsZ or with one of its binding partners to promote depolymerization.</text>
</comment>
<keyword evidence="4 6" id="KW-0472">Membrane</keyword>
<dbReference type="KEGG" id="splr:C0J00_03095"/>
<feature type="topological domain" description="Cytoplasmic" evidence="6">
    <location>
        <begin position="27"/>
        <end position="574"/>
    </location>
</feature>
<evidence type="ECO:0000256" key="2">
    <source>
        <dbReference type="ARBA" id="ARBA00022989"/>
    </source>
</evidence>
<proteinExistence type="inferred from homology"/>
<dbReference type="GO" id="GO:0000921">
    <property type="term" value="P:septin ring assembly"/>
    <property type="evidence" value="ECO:0007669"/>
    <property type="project" value="InterPro"/>
</dbReference>
<dbReference type="GeneID" id="98392899"/>
<keyword evidence="3 6" id="KW-0175">Coiled coil</keyword>
<dbReference type="GO" id="GO:0005886">
    <property type="term" value="C:plasma membrane"/>
    <property type="evidence" value="ECO:0007669"/>
    <property type="project" value="UniProtKB-SubCell"/>
</dbReference>
<feature type="coiled-coil region" evidence="6">
    <location>
        <begin position="280"/>
        <end position="342"/>
    </location>
</feature>
<name>A0A2L0D3P7_9STRE</name>